<dbReference type="InterPro" id="IPR036390">
    <property type="entry name" value="WH_DNA-bd_sf"/>
</dbReference>
<dbReference type="PANTHER" id="PTHR33221:SF13">
    <property type="entry name" value="TRANSCRIPTIONAL REGULATOR-RELATED"/>
    <property type="match status" value="1"/>
</dbReference>
<dbReference type="KEGG" id="nhy:JQS43_02085"/>
<reference evidence="1" key="1">
    <citation type="submission" date="2021-02" db="EMBL/GenBank/DDBJ databases">
        <title>Natrosporangium hydrolyticum gen. nov., sp. nov, a haloalkaliphilic actinobacterium from a soda solonchak soil.</title>
        <authorList>
            <person name="Sorokin D.Y."/>
            <person name="Khijniak T.V."/>
            <person name="Zakharycheva A.P."/>
            <person name="Boueva O.V."/>
            <person name="Ariskina E.V."/>
            <person name="Hahnke R.L."/>
            <person name="Bunk B."/>
            <person name="Sproer C."/>
            <person name="Schumann P."/>
            <person name="Evtushenko L.I."/>
            <person name="Kublanov I.V."/>
        </authorList>
    </citation>
    <scope>NUCLEOTIDE SEQUENCE</scope>
    <source>
        <strain evidence="1">DSM 106523</strain>
    </source>
</reference>
<evidence type="ECO:0000313" key="2">
    <source>
        <dbReference type="Proteomes" id="UP000662857"/>
    </source>
</evidence>
<dbReference type="Pfam" id="PF02082">
    <property type="entry name" value="Rrf2"/>
    <property type="match status" value="1"/>
</dbReference>
<protein>
    <submittedName>
        <fullName evidence="1">Rrf2 family transcriptional regulator</fullName>
    </submittedName>
</protein>
<keyword evidence="2" id="KW-1185">Reference proteome</keyword>
<name>A0A895YP45_9ACTN</name>
<dbReference type="NCBIfam" id="TIGR00738">
    <property type="entry name" value="rrf2_super"/>
    <property type="match status" value="1"/>
</dbReference>
<dbReference type="SUPFAM" id="SSF46785">
    <property type="entry name" value="Winged helix' DNA-binding domain"/>
    <property type="match status" value="1"/>
</dbReference>
<dbReference type="Proteomes" id="UP000662857">
    <property type="component" value="Chromosome"/>
</dbReference>
<gene>
    <name evidence="1" type="ORF">JQS43_02085</name>
</gene>
<evidence type="ECO:0000313" key="1">
    <source>
        <dbReference type="EMBL" id="QSB17063.1"/>
    </source>
</evidence>
<sequence>MTEGVEWALHCCLNLAWVGPDRAVTATRLAAFHELPPAYLNKQLQPLARAEILTSTPGPRGGFRLAQAPERITLLDVVTAIEGSTEVFRCTEIRQQGPLAGSPELYRDPCLIHAAMQRAELAWRRELAGQNLDDLTVAVSRARPGLPDRVRRWFHEAAG</sequence>
<dbReference type="InterPro" id="IPR000944">
    <property type="entry name" value="Tscrpt_reg_Rrf2"/>
</dbReference>
<organism evidence="1 2">
    <name type="scientific">Natronosporangium hydrolyticum</name>
    <dbReference type="NCBI Taxonomy" id="2811111"/>
    <lineage>
        <taxon>Bacteria</taxon>
        <taxon>Bacillati</taxon>
        <taxon>Actinomycetota</taxon>
        <taxon>Actinomycetes</taxon>
        <taxon>Micromonosporales</taxon>
        <taxon>Micromonosporaceae</taxon>
        <taxon>Natronosporangium</taxon>
    </lineage>
</organism>
<dbReference type="GO" id="GO:0005829">
    <property type="term" value="C:cytosol"/>
    <property type="evidence" value="ECO:0007669"/>
    <property type="project" value="TreeGrafter"/>
</dbReference>
<proteinExistence type="predicted"/>
<dbReference type="Gene3D" id="1.10.10.10">
    <property type="entry name" value="Winged helix-like DNA-binding domain superfamily/Winged helix DNA-binding domain"/>
    <property type="match status" value="1"/>
</dbReference>
<accession>A0A895YP45</accession>
<dbReference type="PROSITE" id="PS51197">
    <property type="entry name" value="HTH_RRF2_2"/>
    <property type="match status" value="1"/>
</dbReference>
<dbReference type="AlphaFoldDB" id="A0A895YP45"/>
<dbReference type="PANTHER" id="PTHR33221">
    <property type="entry name" value="WINGED HELIX-TURN-HELIX TRANSCRIPTIONAL REGULATOR, RRF2 FAMILY"/>
    <property type="match status" value="1"/>
</dbReference>
<dbReference type="GO" id="GO:0003700">
    <property type="term" value="F:DNA-binding transcription factor activity"/>
    <property type="evidence" value="ECO:0007669"/>
    <property type="project" value="TreeGrafter"/>
</dbReference>
<dbReference type="InterPro" id="IPR036388">
    <property type="entry name" value="WH-like_DNA-bd_sf"/>
</dbReference>
<dbReference type="EMBL" id="CP070499">
    <property type="protein sequence ID" value="QSB17063.1"/>
    <property type="molecule type" value="Genomic_DNA"/>
</dbReference>